<organism evidence="3 4">
    <name type="scientific">Paracoccus spongiarum</name>
    <dbReference type="NCBI Taxonomy" id="3064387"/>
    <lineage>
        <taxon>Bacteria</taxon>
        <taxon>Pseudomonadati</taxon>
        <taxon>Pseudomonadota</taxon>
        <taxon>Alphaproteobacteria</taxon>
        <taxon>Rhodobacterales</taxon>
        <taxon>Paracoccaceae</taxon>
        <taxon>Paracoccus</taxon>
    </lineage>
</organism>
<dbReference type="Pfam" id="PF09898">
    <property type="entry name" value="DUF2125"/>
    <property type="match status" value="1"/>
</dbReference>
<feature type="signal peptide" evidence="2">
    <location>
        <begin position="1"/>
        <end position="21"/>
    </location>
</feature>
<feature type="compositionally biased region" description="Low complexity" evidence="1">
    <location>
        <begin position="418"/>
        <end position="442"/>
    </location>
</feature>
<evidence type="ECO:0000313" key="4">
    <source>
        <dbReference type="Proteomes" id="UP001224997"/>
    </source>
</evidence>
<feature type="chain" id="PRO_5045094893" evidence="2">
    <location>
        <begin position="22"/>
        <end position="551"/>
    </location>
</feature>
<dbReference type="InterPro" id="IPR018666">
    <property type="entry name" value="DUF2125"/>
</dbReference>
<name>A0ABT9JB14_9RHOB</name>
<evidence type="ECO:0000256" key="2">
    <source>
        <dbReference type="SAM" id="SignalP"/>
    </source>
</evidence>
<evidence type="ECO:0000313" key="3">
    <source>
        <dbReference type="EMBL" id="MDP5306998.1"/>
    </source>
</evidence>
<keyword evidence="2" id="KW-0732">Signal</keyword>
<keyword evidence="4" id="KW-1185">Reference proteome</keyword>
<dbReference type="EMBL" id="JAVAMQ010000005">
    <property type="protein sequence ID" value="MDP5306998.1"/>
    <property type="molecule type" value="Genomic_DNA"/>
</dbReference>
<sequence>MFRPLATSALALVLGAAPALSEVTPAQVWDDIARYYGDLGYEVTIGQRDEAGDRLALRDIAMTSTSGQTTVTVQIPGITLQKAGDARVRSVIDGQVSARMVADAAEEADDLDLQVLMSVPGNEMLSSGEPADMLHEITIPQVDVEIRPDAADAAGDAPVRLGMRAVDATYQSRTGPGSESLYEITADTLDLAMQFAEIASPSGAGEQAPAAGAGGDAGGADVVPGSFSAGASVDGVIMTGSMVAPRGGAPLNMAERPHEAFRDGLAISGRIAMGPLEGSAEFEAPDSEGAMQSGSARVVAARSEISVGLARSGMTYAGSSAGTRVEMSNSDLPMPLSYAVESASGKLVLPMSASDQPQPFGLDYAITGLTLADGIWQLFDPEGKLPRDPANLTLKLDGQAIVTEDFLDPAFAERMAEAPDPATDTDPTAPAEGDPADATAPETPVPFQPQSLSITTLALDAAGARADVTGKLEFTGEGGQPVGTVEGSFTGINALLDTLVAIGIVPAEQQMAARMMIAMFARPAEGDPDALQTRLEFREDGAIFANGQQVR</sequence>
<dbReference type="Proteomes" id="UP001224997">
    <property type="component" value="Unassembled WGS sequence"/>
</dbReference>
<dbReference type="RefSeq" id="WP_305962844.1">
    <property type="nucleotide sequence ID" value="NZ_JAVAMQ010000005.1"/>
</dbReference>
<comment type="caution">
    <text evidence="3">The sequence shown here is derived from an EMBL/GenBank/DDBJ whole genome shotgun (WGS) entry which is preliminary data.</text>
</comment>
<gene>
    <name evidence="3" type="ORF">Q5Y72_07820</name>
</gene>
<protein>
    <submittedName>
        <fullName evidence="3">DUF2125 domain-containing protein</fullName>
    </submittedName>
</protein>
<proteinExistence type="predicted"/>
<accession>A0ABT9JB14</accession>
<reference evidence="3 4" key="1">
    <citation type="submission" date="2023-08" db="EMBL/GenBank/DDBJ databases">
        <authorList>
            <person name="Park J.-S."/>
        </authorList>
    </citation>
    <scope>NUCLEOTIDE SEQUENCE [LARGE SCALE GENOMIC DNA]</scope>
    <source>
        <strain evidence="3 4">2205BS29-5</strain>
    </source>
</reference>
<feature type="region of interest" description="Disordered" evidence="1">
    <location>
        <begin position="418"/>
        <end position="448"/>
    </location>
</feature>
<evidence type="ECO:0000256" key="1">
    <source>
        <dbReference type="SAM" id="MobiDB-lite"/>
    </source>
</evidence>